<accession>A0ABQ8U897</accession>
<dbReference type="InterPro" id="IPR011989">
    <property type="entry name" value="ARM-like"/>
</dbReference>
<name>A0ABQ8U897_9EUKA</name>
<dbReference type="Gene3D" id="1.25.10.10">
    <property type="entry name" value="Leucine-rich Repeat Variant"/>
    <property type="match status" value="5"/>
</dbReference>
<dbReference type="Proteomes" id="UP001141327">
    <property type="component" value="Unassembled WGS sequence"/>
</dbReference>
<organism evidence="2 3">
    <name type="scientific">Paratrimastix pyriformis</name>
    <dbReference type="NCBI Taxonomy" id="342808"/>
    <lineage>
        <taxon>Eukaryota</taxon>
        <taxon>Metamonada</taxon>
        <taxon>Preaxostyla</taxon>
        <taxon>Paratrimastigidae</taxon>
        <taxon>Paratrimastix</taxon>
    </lineage>
</organism>
<dbReference type="PANTHER" id="PTHR23312">
    <property type="entry name" value="ARMC5 ARMADILLO REPEAT-CONTAINING -RELATED"/>
    <property type="match status" value="1"/>
</dbReference>
<reference evidence="2" key="1">
    <citation type="journal article" date="2022" name="bioRxiv">
        <title>Genomics of Preaxostyla Flagellates Illuminates Evolutionary Transitions and the Path Towards Mitochondrial Loss.</title>
        <authorList>
            <person name="Novak L.V.F."/>
            <person name="Treitli S.C."/>
            <person name="Pyrih J."/>
            <person name="Halakuc P."/>
            <person name="Pipaliya S.V."/>
            <person name="Vacek V."/>
            <person name="Brzon O."/>
            <person name="Soukal P."/>
            <person name="Eme L."/>
            <person name="Dacks J.B."/>
            <person name="Karnkowska A."/>
            <person name="Elias M."/>
            <person name="Hampl V."/>
        </authorList>
    </citation>
    <scope>NUCLEOTIDE SEQUENCE</scope>
    <source>
        <strain evidence="2">RCP-MX</strain>
    </source>
</reference>
<dbReference type="InterPro" id="IPR032675">
    <property type="entry name" value="LRR_dom_sf"/>
</dbReference>
<sequence>MFDDAFDSVSAGGETLFRVVLPADAPGRDDGILVELTREPGPPTITLRVAGGCRPWDLYSPGGPEVTMAGLIADSHRLAPAQVLVGLLSCPEVVDRPDTLLNLLGAVGALCVGEAATRAALCQAGIAAPLVGLLASCDKAQMDDGILDVIHAVSVPLVRLLPDPAVVRDPRLVELFVTSVTSLFAGRGCLAGDGVSEALFKLAVTNPTMVAAHPALAEALSRAVRVFAADDQDRPEESLLCDILDAIALLSDASFSSLVALLADTHNLTPTAWLVRTAAKLIGWPAYQSGLAGSLAELFTLPRVAANPALVRDFLQAIDYLLATGNPEAADDGMTGALTVILNCNPTVVTTNPALAQALVRVIANLAAIPHMCQNTPRSHRLPEALVRLLSYHFTAVAANHDLAQEFIRAITNLTRSPERWDPLVGDGTTDGLIKLLSATLPAIGSLAATPEPSLIPLLTDIHSCTFAIWLVRTAVTLAVVSPPTFVRFEVAQPLIELFTSPKMGVLPDLVPDLAEAGVADALAEILASSPAVATANPTLVQQLREAASAALPERRPPLAQLQAGALVRQLAATMATANPARAERIVWALANLAAIPDCRPALVQAGAPEAIRTALLHDDDGGMDQVLARELLRTLVNLAAAPQCRPALMPAVGALVQLLTANPTMATDSPALSQELIRALANLAATPECRPALMAAGVSDALVKQLTANPTVEDPETPSALHSDVFCTVAVDHPALAHDLVGVILAILPAASDGIAQALTDALVGQLASHPEVTAPNPALALLAATPECQPALAQAMAALVSQITVNPMMATADPRTAQELIRALANLAATSECRPALVQAGAAEALAKLLSANPTLASTDPPLAEHLLRAVAFLAAAPGCRPAFEAVAQMASKFFLGANTLAVSEPILARELIRAVVAIRAANSHEGAPVDDRMGMQALTDALVMQLTSITEIITPNPALAQLAVTPECRPALVRAMTAQVGQLASQSPLRSLRAIANLAATPECLPALREAGAVAALAGVLTTNPSDPALVQELIGVISNLTATPECRTAFVQARGADGLVQMLASNPSLATADPALAQQLLRVITNLAATPECRHAFVQARAADAMAGQFTASPTLAFSQPTLACELVRAVANLAATPHECVFEVTDALVKQLATNPEVTTANPVLALLAATPECRSALTRAMGTLVSQLAANPTMTPDNPALSQELTRALANLAATPECRPALVQAGAADALVNHLAANPQLAQNLQNLLRAIANLADTSECRPALVQAGVAGPLTRLLSANPTMAAVNPSLAQELIRAIANLAAAPEIGRLVAAECAKVDSFLWSWLNSSKSSPVVGQLLKALAALGAPAFRQFPDVAVPVIEPIAPPTQAPAPERRPTQSFNLLEGLPAELLGALCAASEDPLAAYLTLIGLSHHFRAALRGTPTDLSLIVDPESACPHFAEMLAAAGHTTEALAAIVGPCKGLRRLVLPQLPGHSTFTRLAHDDWVGDCAWVEEAFGGHDQLETLELPLTSQLVPLLPRILGHLPGLKDLHVDASGARDSLGAGIDLTPIAAKLTHFTQFAISSPFERYLSALSNLRELKLYGSWPSRSFPRREGVLLSNNKDTLRSLSLDVSRDVESLFAALAAMPHLTRLELRADMTCLDLCARLPSLLPNLQHLSLRLDFGYFDQLPLAPPSIRIKSTRLRTLRITNSTGCISVRGQTALTLDCPALEELVLLSGLFSSIEPRCPKLRSLEGPYLGPAQYNLQSIPNLVRVVLHGPQYTDSDWPSLASRLCEYRSDALCPGGVPAALWASRTLTRLQVRLVVAAFPLRLPVQLARLKVDIGGSSDTVRSDELAVMGSGLRSLTMRHGPRGCRLVLNCPVLEVLSLEMPHLRAFRMEARTVPPLRSLAIATGSSDGALGLDPTPLLDFLARHGSRLRHLSLAPLSAEFPAWPQLAAALSRLPRLIVLRLPGRHDGPLALTCPHLRICHSSGPIVLSCPALEAIQR</sequence>
<evidence type="ECO:0000313" key="2">
    <source>
        <dbReference type="EMBL" id="KAJ4455545.1"/>
    </source>
</evidence>
<dbReference type="PROSITE" id="PS50176">
    <property type="entry name" value="ARM_REPEAT"/>
    <property type="match status" value="1"/>
</dbReference>
<evidence type="ECO:0000313" key="3">
    <source>
        <dbReference type="Proteomes" id="UP001141327"/>
    </source>
</evidence>
<dbReference type="InterPro" id="IPR016024">
    <property type="entry name" value="ARM-type_fold"/>
</dbReference>
<dbReference type="Gene3D" id="3.80.10.10">
    <property type="entry name" value="Ribonuclease Inhibitor"/>
    <property type="match status" value="1"/>
</dbReference>
<comment type="caution">
    <text evidence="2">The sequence shown here is derived from an EMBL/GenBank/DDBJ whole genome shotgun (WGS) entry which is preliminary data.</text>
</comment>
<dbReference type="SMART" id="SM00185">
    <property type="entry name" value="ARM"/>
    <property type="match status" value="12"/>
</dbReference>
<evidence type="ECO:0000256" key="1">
    <source>
        <dbReference type="PROSITE-ProRule" id="PRU00259"/>
    </source>
</evidence>
<dbReference type="EMBL" id="JAPMOS010000103">
    <property type="protein sequence ID" value="KAJ4455545.1"/>
    <property type="molecule type" value="Genomic_DNA"/>
</dbReference>
<protein>
    <submittedName>
        <fullName evidence="2">Uncharacterized protein</fullName>
    </submittedName>
</protein>
<keyword evidence="3" id="KW-1185">Reference proteome</keyword>
<gene>
    <name evidence="2" type="ORF">PAPYR_9489</name>
</gene>
<proteinExistence type="predicted"/>
<dbReference type="SUPFAM" id="SSF48371">
    <property type="entry name" value="ARM repeat"/>
    <property type="match status" value="3"/>
</dbReference>
<dbReference type="InterPro" id="IPR000225">
    <property type="entry name" value="Armadillo"/>
</dbReference>
<dbReference type="SUPFAM" id="SSF52047">
    <property type="entry name" value="RNI-like"/>
    <property type="match status" value="1"/>
</dbReference>
<feature type="repeat" description="ARM" evidence="1">
    <location>
        <begin position="1015"/>
        <end position="1059"/>
    </location>
</feature>
<dbReference type="PANTHER" id="PTHR23312:SF8">
    <property type="entry name" value="ARMADILLO REPEAT-CONTAINING PROTEIN 5"/>
    <property type="match status" value="1"/>
</dbReference>